<dbReference type="EMBL" id="JAEACU010000208">
    <property type="protein sequence ID" value="KAH7511129.1"/>
    <property type="molecule type" value="Genomic_DNA"/>
</dbReference>
<protein>
    <submittedName>
        <fullName evidence="1">Uncharacterized protein</fullName>
    </submittedName>
</protein>
<dbReference type="AlphaFoldDB" id="A0A978U9B1"/>
<proteinExistence type="predicted"/>
<dbReference type="Proteomes" id="UP000813462">
    <property type="component" value="Unassembled WGS sequence"/>
</dbReference>
<evidence type="ECO:0000313" key="1">
    <source>
        <dbReference type="EMBL" id="KAH7511129.1"/>
    </source>
</evidence>
<evidence type="ECO:0000313" key="2">
    <source>
        <dbReference type="Proteomes" id="UP000813462"/>
    </source>
</evidence>
<comment type="caution">
    <text evidence="1">The sequence shown here is derived from an EMBL/GenBank/DDBJ whole genome shotgun (WGS) entry which is preliminary data.</text>
</comment>
<gene>
    <name evidence="1" type="ORF">FEM48_ZijujUnG0041700</name>
</gene>
<name>A0A978U9B1_ZIZJJ</name>
<sequence>MKGEWKAVENLCKEDIRRLKQRSQNQVPQIYTAKKLVQLITQEQGCKEYLAVQNDASYTPLHVATLTEARIFMYLDSVCAASYGHSYARRKDGDTFLHAAIAGEHMDLAYQIIDKYGELVGAVNEKGYTTLHILATKPTAFPSGNKLGWLNRYIYHCK</sequence>
<organism evidence="1 2">
    <name type="scientific">Ziziphus jujuba var. spinosa</name>
    <dbReference type="NCBI Taxonomy" id="714518"/>
    <lineage>
        <taxon>Eukaryota</taxon>
        <taxon>Viridiplantae</taxon>
        <taxon>Streptophyta</taxon>
        <taxon>Embryophyta</taxon>
        <taxon>Tracheophyta</taxon>
        <taxon>Spermatophyta</taxon>
        <taxon>Magnoliopsida</taxon>
        <taxon>eudicotyledons</taxon>
        <taxon>Gunneridae</taxon>
        <taxon>Pentapetalae</taxon>
        <taxon>rosids</taxon>
        <taxon>fabids</taxon>
        <taxon>Rosales</taxon>
        <taxon>Rhamnaceae</taxon>
        <taxon>Paliureae</taxon>
        <taxon>Ziziphus</taxon>
    </lineage>
</organism>
<reference evidence="1" key="1">
    <citation type="journal article" date="2021" name="Front. Plant Sci.">
        <title>Chromosome-Scale Genome Assembly for Chinese Sour Jujube and Insights Into Its Genome Evolution and Domestication Signature.</title>
        <authorList>
            <person name="Shen L.-Y."/>
            <person name="Luo H."/>
            <person name="Wang X.-L."/>
            <person name="Wang X.-M."/>
            <person name="Qiu X.-J."/>
            <person name="Liu H."/>
            <person name="Zhou S.-S."/>
            <person name="Jia K.-H."/>
            <person name="Nie S."/>
            <person name="Bao Y.-T."/>
            <person name="Zhang R.-G."/>
            <person name="Yun Q.-Z."/>
            <person name="Chai Y.-H."/>
            <person name="Lu J.-Y."/>
            <person name="Li Y."/>
            <person name="Zhao S.-W."/>
            <person name="Mao J.-F."/>
            <person name="Jia S.-G."/>
            <person name="Mao Y.-M."/>
        </authorList>
    </citation>
    <scope>NUCLEOTIDE SEQUENCE</scope>
    <source>
        <strain evidence="1">AT0</strain>
        <tissue evidence="1">Leaf</tissue>
    </source>
</reference>
<dbReference type="Gene3D" id="1.25.40.20">
    <property type="entry name" value="Ankyrin repeat-containing domain"/>
    <property type="match status" value="1"/>
</dbReference>
<dbReference type="InterPro" id="IPR036770">
    <property type="entry name" value="Ankyrin_rpt-contain_sf"/>
</dbReference>
<dbReference type="SUPFAM" id="SSF48403">
    <property type="entry name" value="Ankyrin repeat"/>
    <property type="match status" value="1"/>
</dbReference>
<accession>A0A978U9B1</accession>